<dbReference type="InterPro" id="IPR050974">
    <property type="entry name" value="Plant_ZF_CCCH"/>
</dbReference>
<dbReference type="Gramene" id="OPUNC01G09770.1">
    <property type="protein sequence ID" value="OPUNC01G09770.1"/>
    <property type="gene ID" value="OPUNC01G09770"/>
</dbReference>
<dbReference type="PANTHER" id="PTHR12506">
    <property type="entry name" value="PROTEIN PHOSPHATASE RELATED"/>
    <property type="match status" value="1"/>
</dbReference>
<keyword evidence="1 5" id="KW-0479">Metal-binding</keyword>
<evidence type="ECO:0000256" key="1">
    <source>
        <dbReference type="ARBA" id="ARBA00022723"/>
    </source>
</evidence>
<evidence type="ECO:0000259" key="7">
    <source>
        <dbReference type="PROSITE" id="PS50103"/>
    </source>
</evidence>
<protein>
    <recommendedName>
        <fullName evidence="7">C3H1-type domain-containing protein</fullName>
    </recommendedName>
</protein>
<feature type="zinc finger region" description="C3H1-type" evidence="5">
    <location>
        <begin position="170"/>
        <end position="198"/>
    </location>
</feature>
<proteinExistence type="predicted"/>
<accession>A0A0E0JGJ3</accession>
<feature type="compositionally biased region" description="Basic and acidic residues" evidence="6">
    <location>
        <begin position="52"/>
        <end position="70"/>
    </location>
</feature>
<dbReference type="SMART" id="SM00356">
    <property type="entry name" value="ZnF_C3H1"/>
    <property type="match status" value="5"/>
</dbReference>
<dbReference type="PROSITE" id="PS50103">
    <property type="entry name" value="ZF_C3H1"/>
    <property type="match status" value="5"/>
</dbReference>
<dbReference type="HOGENOM" id="CLU_033292_1_1_1"/>
<feature type="domain" description="C3H1-type" evidence="7">
    <location>
        <begin position="464"/>
        <end position="492"/>
    </location>
</feature>
<dbReference type="GO" id="GO:0003729">
    <property type="term" value="F:mRNA binding"/>
    <property type="evidence" value="ECO:0007669"/>
    <property type="project" value="TreeGrafter"/>
</dbReference>
<evidence type="ECO:0000313" key="8">
    <source>
        <dbReference type="EnsemblPlants" id="OPUNC01G09770.1"/>
    </source>
</evidence>
<keyword evidence="3 5" id="KW-0862">Zinc</keyword>
<dbReference type="GO" id="GO:0003677">
    <property type="term" value="F:DNA binding"/>
    <property type="evidence" value="ECO:0007669"/>
    <property type="project" value="UniProtKB-KW"/>
</dbReference>
<organism evidence="8">
    <name type="scientific">Oryza punctata</name>
    <name type="common">Red rice</name>
    <dbReference type="NCBI Taxonomy" id="4537"/>
    <lineage>
        <taxon>Eukaryota</taxon>
        <taxon>Viridiplantae</taxon>
        <taxon>Streptophyta</taxon>
        <taxon>Embryophyta</taxon>
        <taxon>Tracheophyta</taxon>
        <taxon>Spermatophyta</taxon>
        <taxon>Magnoliopsida</taxon>
        <taxon>Liliopsida</taxon>
        <taxon>Poales</taxon>
        <taxon>Poaceae</taxon>
        <taxon>BOP clade</taxon>
        <taxon>Oryzoideae</taxon>
        <taxon>Oryzeae</taxon>
        <taxon>Oryzinae</taxon>
        <taxon>Oryza</taxon>
    </lineage>
</organism>
<dbReference type="InterPro" id="IPR036855">
    <property type="entry name" value="Znf_CCCH_sf"/>
</dbReference>
<dbReference type="STRING" id="4537.A0A0E0JGJ3"/>
<dbReference type="PANTHER" id="PTHR12506:SF41">
    <property type="entry name" value="ZINC FINGER CCCH DOMAIN-CONTAINING PROTEIN 58"/>
    <property type="match status" value="1"/>
</dbReference>
<feature type="domain" description="C3H1-type" evidence="7">
    <location>
        <begin position="418"/>
        <end position="446"/>
    </location>
</feature>
<feature type="region of interest" description="Disordered" evidence="6">
    <location>
        <begin position="51"/>
        <end position="116"/>
    </location>
</feature>
<dbReference type="Gene3D" id="4.10.1000.10">
    <property type="entry name" value="Zinc finger, CCCH-type"/>
    <property type="match status" value="2"/>
</dbReference>
<dbReference type="eggNOG" id="KOG1677">
    <property type="taxonomic scope" value="Eukaryota"/>
</dbReference>
<keyword evidence="9" id="KW-1185">Reference proteome</keyword>
<dbReference type="OMA" id="LEWTSHG"/>
<dbReference type="Proteomes" id="UP000026962">
    <property type="component" value="Chromosome 1"/>
</dbReference>
<dbReference type="GO" id="GO:0008270">
    <property type="term" value="F:zinc ion binding"/>
    <property type="evidence" value="ECO:0007669"/>
    <property type="project" value="UniProtKB-KW"/>
</dbReference>
<dbReference type="EnsemblPlants" id="OPUNC01G09770.1">
    <property type="protein sequence ID" value="OPUNC01G09770.1"/>
    <property type="gene ID" value="OPUNC01G09770"/>
</dbReference>
<feature type="domain" description="C3H1-type" evidence="7">
    <location>
        <begin position="220"/>
        <end position="248"/>
    </location>
</feature>
<dbReference type="SUPFAM" id="SSF90229">
    <property type="entry name" value="CCCH zinc finger"/>
    <property type="match status" value="5"/>
</dbReference>
<evidence type="ECO:0000256" key="6">
    <source>
        <dbReference type="SAM" id="MobiDB-lite"/>
    </source>
</evidence>
<feature type="zinc finger region" description="C3H1-type" evidence="5">
    <location>
        <begin position="464"/>
        <end position="492"/>
    </location>
</feature>
<dbReference type="AlphaFoldDB" id="A0A0E0JGJ3"/>
<evidence type="ECO:0000256" key="5">
    <source>
        <dbReference type="PROSITE-ProRule" id="PRU00723"/>
    </source>
</evidence>
<dbReference type="InterPro" id="IPR000571">
    <property type="entry name" value="Znf_CCCH"/>
</dbReference>
<evidence type="ECO:0000256" key="4">
    <source>
        <dbReference type="ARBA" id="ARBA00023125"/>
    </source>
</evidence>
<sequence>MAATVTTTAHSMRETRLFRFAPSSPPLRFPFPSLPLSPWRLLHRRCFALSHSRGEERRKPRDSRRGDRTAAARRRRRRSAEQATPRFWWGGERRGGGPPISPPSPHDSVSDRRLRERAGEGGEVWGVMEPYAAAEGGGGGGTDTGLEESMWRMGLGGGGEAAAAGRLPERPGEADCVYYLRTGACGYGENCRYNHPRDRAAAAALNGGGKTTHSAEYPERPGQPVCEYYMKNGTCKFGSNCKYDHPREGSVQAVMLNSSGYPLRSGEKDCTYYVKTGHCKFGSTCKFHHPEIGGVSETPNMYPPVQPQPISSSHPYQHLAGWQMGRPPVLPGSFLSGSYPPMMLPSTVVPMQGWNPYISPVNQVASAGGHQTVQAGPFYGLSHQGPSSAVTYGSQYAPLSSSAVPSSSSKQEPAFPARPGQPECQYYLKTGSCKFGSACKYHHPQYLNTPKSNCMLSPLGLPLRPGSQPCAYYTQHGFCKFGPTCKFDHPMGTLSYSPSASSITDLPIAPYPLNFAVAPVAPPSSSSDLRPEYLLTKEFSANQSASPGTTCGPAGAMLKAYAPHMLIRPQTSGASGIVTTHGGEL</sequence>
<evidence type="ECO:0000256" key="2">
    <source>
        <dbReference type="ARBA" id="ARBA00022771"/>
    </source>
</evidence>
<feature type="domain" description="C3H1-type" evidence="7">
    <location>
        <begin position="170"/>
        <end position="198"/>
    </location>
</feature>
<feature type="zinc finger region" description="C3H1-type" evidence="5">
    <location>
        <begin position="418"/>
        <end position="446"/>
    </location>
</feature>
<dbReference type="Gene3D" id="2.30.30.1190">
    <property type="match status" value="1"/>
</dbReference>
<feature type="zinc finger region" description="C3H1-type" evidence="5">
    <location>
        <begin position="264"/>
        <end position="292"/>
    </location>
</feature>
<evidence type="ECO:0000256" key="3">
    <source>
        <dbReference type="ARBA" id="ARBA00022833"/>
    </source>
</evidence>
<reference evidence="8" key="2">
    <citation type="submission" date="2018-05" db="EMBL/GenBank/DDBJ databases">
        <title>OpunRS2 (Oryza punctata Reference Sequence Version 2).</title>
        <authorList>
            <person name="Zhang J."/>
            <person name="Kudrna D."/>
            <person name="Lee S."/>
            <person name="Talag J."/>
            <person name="Welchert J."/>
            <person name="Wing R.A."/>
        </authorList>
    </citation>
    <scope>NUCLEOTIDE SEQUENCE [LARGE SCALE GENOMIC DNA]</scope>
</reference>
<keyword evidence="4" id="KW-0238">DNA-binding</keyword>
<feature type="zinc finger region" description="C3H1-type" evidence="5">
    <location>
        <begin position="220"/>
        <end position="248"/>
    </location>
</feature>
<reference evidence="8" key="1">
    <citation type="submission" date="2015-04" db="UniProtKB">
        <authorList>
            <consortium name="EnsemblPlants"/>
        </authorList>
    </citation>
    <scope>IDENTIFICATION</scope>
</reference>
<dbReference type="Pfam" id="PF00642">
    <property type="entry name" value="zf-CCCH"/>
    <property type="match status" value="5"/>
</dbReference>
<feature type="domain" description="C3H1-type" evidence="7">
    <location>
        <begin position="264"/>
        <end position="292"/>
    </location>
</feature>
<keyword evidence="2 5" id="KW-0863">Zinc-finger</keyword>
<name>A0A0E0JGJ3_ORYPU</name>
<evidence type="ECO:0000313" key="9">
    <source>
        <dbReference type="Proteomes" id="UP000026962"/>
    </source>
</evidence>